<dbReference type="InterPro" id="IPR009045">
    <property type="entry name" value="Zn_M74/Hedgehog-like"/>
</dbReference>
<evidence type="ECO:0000256" key="5">
    <source>
        <dbReference type="ARBA" id="ARBA00022729"/>
    </source>
</evidence>
<dbReference type="PANTHER" id="PTHR37425">
    <property type="match status" value="1"/>
</dbReference>
<dbReference type="GO" id="GO:0008237">
    <property type="term" value="F:metallopeptidase activity"/>
    <property type="evidence" value="ECO:0007669"/>
    <property type="project" value="UniProtKB-KW"/>
</dbReference>
<dbReference type="AlphaFoldDB" id="C3MIM3"/>
<protein>
    <recommendedName>
        <fullName evidence="11">Murein endopeptidase K</fullName>
    </recommendedName>
</protein>
<keyword evidence="5" id="KW-0732">Signal</keyword>
<sequence length="620" mass="65225">MPNLFGLGEPLGSLTRRLCSAITRKGPQVLASIALACSLVTPGMAPPVEAAGQTRTLKLYFIHTKEKAQITFKRNGRYDSKGLQQINRFLRDWRRNEPTKMDPRLLDLIWEVYQKSGSRDYIHVVSAYRSPATNGMLRSRSKGVAKKSQHMLGKAMDFYLPDVRLKTLREIGMKFQVGGVGYYPTSGSPFVHMDVGGVRAWPRMTRNELARLFPDGKTMHIPADGRPLPGYEQAVADYKRRVGSSAIEVAGGGAKGPGDVGSGKRRNLFAALFGGGGDEDEEPTAIAAGAGEGGDEGAPAKVQTAAASADQEALPGVAGSVAGASAEEQQTINAPVPAVRPAFKNAPAEGGVAVALVAPEKNSAQEALAAAMPQTAETPSEYADLSTLKVPVPQMLARHDMNALVAGETLVASADGQTPELGFVPVPGMRPAGEAALAAVAEANVTVPLVPERPVAAASVAETIDMAPADMTPPVDTRVALAAPTVDEHQGSAIQVAAYAPQSDTRSQAAIFDSAFDTEADLPSKGARPKRQDAEAASRSSVRTEPKLTKKIISEWALSTGRVATLSKPVKAPRFVSSSLRAAPTTVYAAGFNSGVGSVDTARFSGNAVNFMEVKKFSTN</sequence>
<comment type="similarity">
    <text evidence="10">Belongs to the peptidase M15 family.</text>
</comment>
<evidence type="ECO:0000256" key="9">
    <source>
        <dbReference type="ARBA" id="ARBA00023316"/>
    </source>
</evidence>
<dbReference type="Proteomes" id="UP000001054">
    <property type="component" value="Chromosome"/>
</dbReference>
<accession>C3MIM3</accession>
<dbReference type="PANTHER" id="PTHR37425:SF1">
    <property type="entry name" value="OUTER MEMBRANE PROTEIN"/>
    <property type="match status" value="1"/>
</dbReference>
<dbReference type="eggNOG" id="COG3108">
    <property type="taxonomic scope" value="Bacteria"/>
</dbReference>
<dbReference type="STRING" id="394.NGR_c28400"/>
<evidence type="ECO:0000256" key="7">
    <source>
        <dbReference type="ARBA" id="ARBA00022833"/>
    </source>
</evidence>
<feature type="region of interest" description="Disordered" evidence="12">
    <location>
        <begin position="274"/>
        <end position="298"/>
    </location>
</feature>
<dbReference type="CDD" id="cd14844">
    <property type="entry name" value="Zn-DD-carboxypeptidase_like"/>
    <property type="match status" value="1"/>
</dbReference>
<dbReference type="OrthoDB" id="9782994at2"/>
<dbReference type="GO" id="GO:0006508">
    <property type="term" value="P:proteolysis"/>
    <property type="evidence" value="ECO:0007669"/>
    <property type="project" value="UniProtKB-KW"/>
</dbReference>
<keyword evidence="4" id="KW-0479">Metal-binding</keyword>
<dbReference type="GO" id="GO:0046872">
    <property type="term" value="F:metal ion binding"/>
    <property type="evidence" value="ECO:0007669"/>
    <property type="project" value="UniProtKB-KW"/>
</dbReference>
<evidence type="ECO:0000313" key="14">
    <source>
        <dbReference type="Proteomes" id="UP000001054"/>
    </source>
</evidence>
<comment type="cofactor">
    <cofactor evidence="1">
        <name>Zn(2+)</name>
        <dbReference type="ChEBI" id="CHEBI:29105"/>
    </cofactor>
</comment>
<dbReference type="Gene3D" id="3.30.1380.10">
    <property type="match status" value="1"/>
</dbReference>
<keyword evidence="14" id="KW-1185">Reference proteome</keyword>
<keyword evidence="3" id="KW-0645">Protease</keyword>
<keyword evidence="9" id="KW-0961">Cell wall biogenesis/degradation</keyword>
<keyword evidence="6" id="KW-0378">Hydrolase</keyword>
<evidence type="ECO:0000256" key="4">
    <source>
        <dbReference type="ARBA" id="ARBA00022723"/>
    </source>
</evidence>
<evidence type="ECO:0000256" key="1">
    <source>
        <dbReference type="ARBA" id="ARBA00001947"/>
    </source>
</evidence>
<feature type="compositionally biased region" description="Basic and acidic residues" evidence="12">
    <location>
        <begin position="530"/>
        <end position="543"/>
    </location>
</feature>
<dbReference type="Pfam" id="PF05951">
    <property type="entry name" value="Peptidase_M15_2"/>
    <property type="match status" value="1"/>
</dbReference>
<evidence type="ECO:0000256" key="3">
    <source>
        <dbReference type="ARBA" id="ARBA00022670"/>
    </source>
</evidence>
<dbReference type="SUPFAM" id="SSF55166">
    <property type="entry name" value="Hedgehog/DD-peptidase"/>
    <property type="match status" value="1"/>
</dbReference>
<reference evidence="13 14" key="1">
    <citation type="journal article" date="2009" name="Appl. Environ. Microbiol.">
        <title>Rhizobium sp. strain NGR234 possesses a remarkable number of secretion systems.</title>
        <authorList>
            <person name="Schmeisser C."/>
            <person name="Liesegang H."/>
            <person name="Krysciak D."/>
            <person name="Bakkou N."/>
            <person name="Le Quere A."/>
            <person name="Wollherr A."/>
            <person name="Heinemeyer I."/>
            <person name="Morgenstern B."/>
            <person name="Pommerening-Roeser A."/>
            <person name="Flores M."/>
            <person name="Palacios R."/>
            <person name="Brenner S."/>
            <person name="Gottschalk G."/>
            <person name="Schmitz R.A."/>
            <person name="Broughton W.J."/>
            <person name="Perret X."/>
            <person name="Strittmatter A.W."/>
            <person name="Streit W.R."/>
        </authorList>
    </citation>
    <scope>NUCLEOTIDE SEQUENCE [LARGE SCALE GENOMIC DNA]</scope>
    <source>
        <strain evidence="14">NBRC 101917 / NGR234</strain>
    </source>
</reference>
<evidence type="ECO:0000256" key="12">
    <source>
        <dbReference type="SAM" id="MobiDB-lite"/>
    </source>
</evidence>
<keyword evidence="7" id="KW-0862">Zinc</keyword>
<evidence type="ECO:0000256" key="8">
    <source>
        <dbReference type="ARBA" id="ARBA00023049"/>
    </source>
</evidence>
<keyword evidence="8" id="KW-0482">Metalloprotease</keyword>
<organism evidence="13 14">
    <name type="scientific">Sinorhizobium fredii (strain NBRC 101917 / NGR234)</name>
    <dbReference type="NCBI Taxonomy" id="394"/>
    <lineage>
        <taxon>Bacteria</taxon>
        <taxon>Pseudomonadati</taxon>
        <taxon>Pseudomonadota</taxon>
        <taxon>Alphaproteobacteria</taxon>
        <taxon>Hyphomicrobiales</taxon>
        <taxon>Rhizobiaceae</taxon>
        <taxon>Sinorhizobium/Ensifer group</taxon>
        <taxon>Sinorhizobium</taxon>
    </lineage>
</organism>
<evidence type="ECO:0000256" key="11">
    <source>
        <dbReference type="ARBA" id="ARBA00093666"/>
    </source>
</evidence>
<comment type="pathway">
    <text evidence="2">Cell wall biogenesis; cell wall polysaccharide biosynthesis.</text>
</comment>
<dbReference type="PATRIC" id="fig|394.7.peg.5676"/>
<dbReference type="GO" id="GO:0071555">
    <property type="term" value="P:cell wall organization"/>
    <property type="evidence" value="ECO:0007669"/>
    <property type="project" value="UniProtKB-KW"/>
</dbReference>
<evidence type="ECO:0000256" key="6">
    <source>
        <dbReference type="ARBA" id="ARBA00022801"/>
    </source>
</evidence>
<evidence type="ECO:0000256" key="2">
    <source>
        <dbReference type="ARBA" id="ARBA00004776"/>
    </source>
</evidence>
<name>C3MIM3_SINFN</name>
<dbReference type="InterPro" id="IPR010275">
    <property type="entry name" value="MepK"/>
</dbReference>
<dbReference type="EMBL" id="CP001389">
    <property type="protein sequence ID" value="ACP26586.1"/>
    <property type="molecule type" value="Genomic_DNA"/>
</dbReference>
<gene>
    <name evidence="13" type="ordered locus">NGR_c28400</name>
</gene>
<evidence type="ECO:0000313" key="13">
    <source>
        <dbReference type="EMBL" id="ACP26586.1"/>
    </source>
</evidence>
<evidence type="ECO:0000256" key="10">
    <source>
        <dbReference type="ARBA" id="ARBA00093448"/>
    </source>
</evidence>
<dbReference type="KEGG" id="rhi:NGR_c28400"/>
<dbReference type="HOGENOM" id="CLU_029918_0_0_5"/>
<proteinExistence type="inferred from homology"/>
<feature type="region of interest" description="Disordered" evidence="12">
    <location>
        <begin position="520"/>
        <end position="543"/>
    </location>
</feature>
<dbReference type="RefSeq" id="WP_012709342.1">
    <property type="nucleotide sequence ID" value="NC_012587.1"/>
</dbReference>